<dbReference type="Proteomes" id="UP000509704">
    <property type="component" value="Chromosome 4"/>
</dbReference>
<organism evidence="8 9">
    <name type="scientific">Zygotorulaspora mrakii</name>
    <name type="common">Zygosaccharomyces mrakii</name>
    <dbReference type="NCBI Taxonomy" id="42260"/>
    <lineage>
        <taxon>Eukaryota</taxon>
        <taxon>Fungi</taxon>
        <taxon>Dikarya</taxon>
        <taxon>Ascomycota</taxon>
        <taxon>Saccharomycotina</taxon>
        <taxon>Saccharomycetes</taxon>
        <taxon>Saccharomycetales</taxon>
        <taxon>Saccharomycetaceae</taxon>
        <taxon>Zygotorulaspora</taxon>
    </lineage>
</organism>
<sequence length="218" mass="25166">MGQKGSKVQITENDRAILQLKRSKDEIHKFTRKTDQLIGTERERLKHMIKDNPKGYKNDRKVRFLLKRIHYQDHLLQQASEQLINLENLVSTLEFKLVEVQFIKGLERGKDILSKLNQEFKNVDELVDGVHEQISYQNEIDNVLSHSIVGVDDFEDELDKELEQLDSEVNPKTSLHLPSTDNLPPLQQNEESNKIQGPSLNAEENIKAPQTEEPPLLA</sequence>
<keyword evidence="9" id="KW-1185">Reference proteome</keyword>
<dbReference type="GO" id="GO:0032511">
    <property type="term" value="P:late endosome to vacuole transport via multivesicular body sorting pathway"/>
    <property type="evidence" value="ECO:0007669"/>
    <property type="project" value="TreeGrafter"/>
</dbReference>
<evidence type="ECO:0000256" key="2">
    <source>
        <dbReference type="ARBA" id="ARBA00006190"/>
    </source>
</evidence>
<dbReference type="GO" id="GO:0005771">
    <property type="term" value="C:multivesicular body"/>
    <property type="evidence" value="ECO:0007669"/>
    <property type="project" value="TreeGrafter"/>
</dbReference>
<comment type="similarity">
    <text evidence="2">Belongs to the SNF7 family.</text>
</comment>
<evidence type="ECO:0000256" key="6">
    <source>
        <dbReference type="ARBA" id="ARBA00023136"/>
    </source>
</evidence>
<evidence type="ECO:0000256" key="7">
    <source>
        <dbReference type="SAM" id="MobiDB-lite"/>
    </source>
</evidence>
<keyword evidence="4" id="KW-0967">Endosome</keyword>
<name>A0A7H9B1Z4_ZYGMR</name>
<gene>
    <name evidence="8" type="ORF">HG535_0D03480</name>
</gene>
<comment type="subcellular location">
    <subcellularLocation>
        <location evidence="1">Endosome membrane</location>
    </subcellularLocation>
</comment>
<dbReference type="PANTHER" id="PTHR22761">
    <property type="entry name" value="CHARGED MULTIVESICULAR BODY PROTEIN"/>
    <property type="match status" value="1"/>
</dbReference>
<keyword evidence="6" id="KW-0472">Membrane</keyword>
<feature type="region of interest" description="Disordered" evidence="7">
    <location>
        <begin position="168"/>
        <end position="218"/>
    </location>
</feature>
<reference evidence="8 9" key="1">
    <citation type="submission" date="2020-07" db="EMBL/GenBank/DDBJ databases">
        <title>The yeast mating-type switching endonuclease HO is a domesticated member of an unorthodox homing genetic element family.</title>
        <authorList>
            <person name="Coughlan A.Y."/>
            <person name="Lombardi L."/>
            <person name="Braun-Galleani S."/>
            <person name="Martos A.R."/>
            <person name="Galeote V."/>
            <person name="Bigey F."/>
            <person name="Dequin S."/>
            <person name="Byrne K.P."/>
            <person name="Wolfe K.H."/>
        </authorList>
    </citation>
    <scope>NUCLEOTIDE SEQUENCE [LARGE SCALE GENOMIC DNA]</scope>
    <source>
        <strain evidence="8 9">NRRL Y-6702</strain>
    </source>
</reference>
<keyword evidence="3" id="KW-0813">Transport</keyword>
<dbReference type="EMBL" id="CP058607">
    <property type="protein sequence ID" value="QLG72640.1"/>
    <property type="molecule type" value="Genomic_DNA"/>
</dbReference>
<dbReference type="RefSeq" id="XP_037144368.1">
    <property type="nucleotide sequence ID" value="XM_037288473.1"/>
</dbReference>
<evidence type="ECO:0000256" key="3">
    <source>
        <dbReference type="ARBA" id="ARBA00022448"/>
    </source>
</evidence>
<dbReference type="GO" id="GO:0015031">
    <property type="term" value="P:protein transport"/>
    <property type="evidence" value="ECO:0007669"/>
    <property type="project" value="UniProtKB-KW"/>
</dbReference>
<dbReference type="KEGG" id="zmk:HG535_0D03480"/>
<evidence type="ECO:0000256" key="4">
    <source>
        <dbReference type="ARBA" id="ARBA00022753"/>
    </source>
</evidence>
<evidence type="ECO:0000313" key="8">
    <source>
        <dbReference type="EMBL" id="QLG72640.1"/>
    </source>
</evidence>
<dbReference type="GO" id="GO:0006900">
    <property type="term" value="P:vesicle budding from membrane"/>
    <property type="evidence" value="ECO:0007669"/>
    <property type="project" value="TreeGrafter"/>
</dbReference>
<protein>
    <recommendedName>
        <fullName evidence="10">Vacuolar protein sorting-associated protein 20</fullName>
    </recommendedName>
</protein>
<dbReference type="Pfam" id="PF03357">
    <property type="entry name" value="Snf7"/>
    <property type="match status" value="1"/>
</dbReference>
<dbReference type="OrthoDB" id="441172at2759"/>
<accession>A0A7H9B1Z4</accession>
<dbReference type="PANTHER" id="PTHR22761:SF5">
    <property type="entry name" value="CHARGED MULTIVESICULAR BODY PROTEIN 6"/>
    <property type="match status" value="1"/>
</dbReference>
<dbReference type="AlphaFoldDB" id="A0A7H9B1Z4"/>
<dbReference type="InterPro" id="IPR005024">
    <property type="entry name" value="Snf7_fam"/>
</dbReference>
<feature type="compositionally biased region" description="Polar residues" evidence="7">
    <location>
        <begin position="170"/>
        <end position="199"/>
    </location>
</feature>
<keyword evidence="5" id="KW-0653">Protein transport</keyword>
<evidence type="ECO:0000313" key="9">
    <source>
        <dbReference type="Proteomes" id="UP000509704"/>
    </source>
</evidence>
<evidence type="ECO:0000256" key="5">
    <source>
        <dbReference type="ARBA" id="ARBA00022927"/>
    </source>
</evidence>
<proteinExistence type="inferred from homology"/>
<evidence type="ECO:0008006" key="10">
    <source>
        <dbReference type="Google" id="ProtNLM"/>
    </source>
</evidence>
<dbReference type="GeneID" id="59236364"/>
<evidence type="ECO:0000256" key="1">
    <source>
        <dbReference type="ARBA" id="ARBA00004608"/>
    </source>
</evidence>
<dbReference type="GO" id="GO:0000815">
    <property type="term" value="C:ESCRT III complex"/>
    <property type="evidence" value="ECO:0007669"/>
    <property type="project" value="TreeGrafter"/>
</dbReference>